<sequence>MEQSGNNYYNAGVCAHLLGKTDEAIDQWERAIAMDMKLPEAHVNLGTTYFVKKGERERGLRHMQRALRLKPKDMEIRFNLGAMYDSVGELELAKKLLEDCVRCDIENADVLLRNVNAKIAAKALAKEKK</sequence>
<evidence type="ECO:0008006" key="5">
    <source>
        <dbReference type="Google" id="ProtNLM"/>
    </source>
</evidence>
<dbReference type="AlphaFoldDB" id="A0A9W7XNQ2"/>
<protein>
    <recommendedName>
        <fullName evidence="5">Tetratricopeptide repeat protein</fullName>
    </recommendedName>
</protein>
<reference evidence="3" key="1">
    <citation type="submission" date="2022-07" db="EMBL/GenBank/DDBJ databases">
        <title>Phylogenomic reconstructions and comparative analyses of Kickxellomycotina fungi.</title>
        <authorList>
            <person name="Reynolds N.K."/>
            <person name="Stajich J.E."/>
            <person name="Barry K."/>
            <person name="Grigoriev I.V."/>
            <person name="Crous P."/>
            <person name="Smith M.E."/>
        </authorList>
    </citation>
    <scope>NUCLEOTIDE SEQUENCE</scope>
    <source>
        <strain evidence="3">NBRC 105413</strain>
    </source>
</reference>
<dbReference type="Pfam" id="PF13181">
    <property type="entry name" value="TPR_8"/>
    <property type="match status" value="1"/>
</dbReference>
<comment type="caution">
    <text evidence="3">The sequence shown here is derived from an EMBL/GenBank/DDBJ whole genome shotgun (WGS) entry which is preliminary data.</text>
</comment>
<dbReference type="PANTHER" id="PTHR45586:SF1">
    <property type="entry name" value="LIPOPOLYSACCHARIDE ASSEMBLY PROTEIN B"/>
    <property type="match status" value="1"/>
</dbReference>
<dbReference type="Proteomes" id="UP001145021">
    <property type="component" value="Unassembled WGS sequence"/>
</dbReference>
<evidence type="ECO:0000256" key="1">
    <source>
        <dbReference type="ARBA" id="ARBA00022737"/>
    </source>
</evidence>
<evidence type="ECO:0000313" key="3">
    <source>
        <dbReference type="EMBL" id="KAJ1646386.1"/>
    </source>
</evidence>
<gene>
    <name evidence="3" type="ORF">LPJ64_002131</name>
</gene>
<name>A0A9W7XNQ2_9FUNG</name>
<organism evidence="3 4">
    <name type="scientific">Coemansia asiatica</name>
    <dbReference type="NCBI Taxonomy" id="1052880"/>
    <lineage>
        <taxon>Eukaryota</taxon>
        <taxon>Fungi</taxon>
        <taxon>Fungi incertae sedis</taxon>
        <taxon>Zoopagomycota</taxon>
        <taxon>Kickxellomycotina</taxon>
        <taxon>Kickxellomycetes</taxon>
        <taxon>Kickxellales</taxon>
        <taxon>Kickxellaceae</taxon>
        <taxon>Coemansia</taxon>
    </lineage>
</organism>
<dbReference type="InterPro" id="IPR051012">
    <property type="entry name" value="CellSynth/LPSAsmb/PSIAsmb"/>
</dbReference>
<accession>A0A9W7XNQ2</accession>
<keyword evidence="2" id="KW-0802">TPR repeat</keyword>
<dbReference type="InterPro" id="IPR011990">
    <property type="entry name" value="TPR-like_helical_dom_sf"/>
</dbReference>
<dbReference type="Gene3D" id="1.25.40.10">
    <property type="entry name" value="Tetratricopeptide repeat domain"/>
    <property type="match status" value="1"/>
</dbReference>
<dbReference type="InterPro" id="IPR019734">
    <property type="entry name" value="TPR_rpt"/>
</dbReference>
<dbReference type="SMART" id="SM00028">
    <property type="entry name" value="TPR"/>
    <property type="match status" value="3"/>
</dbReference>
<dbReference type="Pfam" id="PF13414">
    <property type="entry name" value="TPR_11"/>
    <property type="match status" value="1"/>
</dbReference>
<evidence type="ECO:0000313" key="4">
    <source>
        <dbReference type="Proteomes" id="UP001145021"/>
    </source>
</evidence>
<evidence type="ECO:0000256" key="2">
    <source>
        <dbReference type="ARBA" id="ARBA00022803"/>
    </source>
</evidence>
<proteinExistence type="predicted"/>
<dbReference type="SUPFAM" id="SSF48452">
    <property type="entry name" value="TPR-like"/>
    <property type="match status" value="1"/>
</dbReference>
<keyword evidence="4" id="KW-1185">Reference proteome</keyword>
<keyword evidence="1" id="KW-0677">Repeat</keyword>
<dbReference type="EMBL" id="JANBOH010000063">
    <property type="protein sequence ID" value="KAJ1646386.1"/>
    <property type="molecule type" value="Genomic_DNA"/>
</dbReference>
<dbReference type="PANTHER" id="PTHR45586">
    <property type="entry name" value="TPR REPEAT-CONTAINING PROTEIN PA4667"/>
    <property type="match status" value="1"/>
</dbReference>